<gene>
    <name evidence="4" type="ORF">yc1106_05379</name>
</gene>
<dbReference type="PANTHER" id="PTHR33365:SF11">
    <property type="entry name" value="TAT PATHWAY SIGNAL SEQUENCE"/>
    <property type="match status" value="1"/>
</dbReference>
<protein>
    <submittedName>
        <fullName evidence="4">Uncharacterized protein</fullName>
    </submittedName>
</protein>
<keyword evidence="5" id="KW-1185">Reference proteome</keyword>
<evidence type="ECO:0000313" key="4">
    <source>
        <dbReference type="EMBL" id="USP78105.1"/>
    </source>
</evidence>
<dbReference type="PANTHER" id="PTHR33365">
    <property type="entry name" value="YALI0B05434P"/>
    <property type="match status" value="1"/>
</dbReference>
<comment type="pathway">
    <text evidence="1">Mycotoxin biosynthesis.</text>
</comment>
<sequence>MASINETKREWENLLPLGAGFIDIPDYDSHQLPPPMHFKEAPGKQSYSIAVFHELHCLMHIAAAMDDLIMQIRNKDFTLNENRLVHNDHCFDYIRNAIMCFGDTTLEGQSQTPGLEDIPGTDGTGAIHVCRNFDEVSKWAEMKRLNEGRDHLE</sequence>
<dbReference type="VEuPathDB" id="FungiDB:yc1106_05379"/>
<comment type="similarity">
    <text evidence="3">Belongs to the ustYa family.</text>
</comment>
<name>A0A9Q8Z9F1_CURCL</name>
<dbReference type="Proteomes" id="UP001056012">
    <property type="component" value="Chromosome 4"/>
</dbReference>
<dbReference type="GO" id="GO:0043386">
    <property type="term" value="P:mycotoxin biosynthetic process"/>
    <property type="evidence" value="ECO:0007669"/>
    <property type="project" value="InterPro"/>
</dbReference>
<proteinExistence type="inferred from homology"/>
<organism evidence="4 5">
    <name type="scientific">Curvularia clavata</name>
    <dbReference type="NCBI Taxonomy" id="95742"/>
    <lineage>
        <taxon>Eukaryota</taxon>
        <taxon>Fungi</taxon>
        <taxon>Dikarya</taxon>
        <taxon>Ascomycota</taxon>
        <taxon>Pezizomycotina</taxon>
        <taxon>Dothideomycetes</taxon>
        <taxon>Pleosporomycetidae</taxon>
        <taxon>Pleosporales</taxon>
        <taxon>Pleosporineae</taxon>
        <taxon>Pleosporaceae</taxon>
        <taxon>Curvularia</taxon>
    </lineage>
</organism>
<keyword evidence="2" id="KW-0560">Oxidoreductase</keyword>
<accession>A0A9Q8Z9F1</accession>
<evidence type="ECO:0000256" key="2">
    <source>
        <dbReference type="ARBA" id="ARBA00023002"/>
    </source>
</evidence>
<dbReference type="GO" id="GO:0016491">
    <property type="term" value="F:oxidoreductase activity"/>
    <property type="evidence" value="ECO:0007669"/>
    <property type="project" value="UniProtKB-KW"/>
</dbReference>
<dbReference type="OrthoDB" id="3687641at2759"/>
<evidence type="ECO:0000256" key="1">
    <source>
        <dbReference type="ARBA" id="ARBA00004685"/>
    </source>
</evidence>
<dbReference type="Pfam" id="PF11807">
    <property type="entry name" value="UstYa"/>
    <property type="match status" value="1"/>
</dbReference>
<evidence type="ECO:0000313" key="5">
    <source>
        <dbReference type="Proteomes" id="UP001056012"/>
    </source>
</evidence>
<dbReference type="AlphaFoldDB" id="A0A9Q8Z9F1"/>
<dbReference type="EMBL" id="CP089277">
    <property type="protein sequence ID" value="USP78105.1"/>
    <property type="molecule type" value="Genomic_DNA"/>
</dbReference>
<evidence type="ECO:0000256" key="3">
    <source>
        <dbReference type="ARBA" id="ARBA00035112"/>
    </source>
</evidence>
<dbReference type="InterPro" id="IPR021765">
    <property type="entry name" value="UstYa-like"/>
</dbReference>
<reference evidence="4" key="1">
    <citation type="submission" date="2021-12" db="EMBL/GenBank/DDBJ databases">
        <title>Curvularia clavata genome.</title>
        <authorList>
            <person name="Cao Y."/>
        </authorList>
    </citation>
    <scope>NUCLEOTIDE SEQUENCE</scope>
    <source>
        <strain evidence="4">Yc1106</strain>
    </source>
</reference>